<gene>
    <name evidence="2" type="ORF">HNP76_001352</name>
</gene>
<dbReference type="Proteomes" id="UP000518887">
    <property type="component" value="Unassembled WGS sequence"/>
</dbReference>
<evidence type="ECO:0000259" key="1">
    <source>
        <dbReference type="Pfam" id="PF00148"/>
    </source>
</evidence>
<comment type="caution">
    <text evidence="2">The sequence shown here is derived from an EMBL/GenBank/DDBJ whole genome shotgun (WGS) entry which is preliminary data.</text>
</comment>
<dbReference type="PANTHER" id="PTHR42956">
    <property type="entry name" value="NITROGENASE IRON-MOLYBDENUM COFACTOR BIOSYNTHESIS PROTEIN NIFE"/>
    <property type="match status" value="1"/>
</dbReference>
<reference evidence="2 3" key="1">
    <citation type="submission" date="2020-08" db="EMBL/GenBank/DDBJ databases">
        <title>Genomic Encyclopedia of Type Strains, Phase IV (KMG-IV): sequencing the most valuable type-strain genomes for metagenomic binning, comparative biology and taxonomic classification.</title>
        <authorList>
            <person name="Goeker M."/>
        </authorList>
    </citation>
    <scope>NUCLEOTIDE SEQUENCE [LARGE SCALE GENOMIC DNA]</scope>
    <source>
        <strain evidence="2 3">DSM 103462</strain>
    </source>
</reference>
<dbReference type="AlphaFoldDB" id="A0A7W8G8T4"/>
<evidence type="ECO:0000313" key="3">
    <source>
        <dbReference type="Proteomes" id="UP000518887"/>
    </source>
</evidence>
<proteinExistence type="predicted"/>
<protein>
    <submittedName>
        <fullName evidence="2">Nitrogenase molybdenum-iron protein alpha chain</fullName>
        <ecNumber evidence="2">1.18.6.1</ecNumber>
    </submittedName>
</protein>
<dbReference type="Gene3D" id="3.40.50.12380">
    <property type="entry name" value="Nitrogenase MoFe cofactor biosynthesis protein NifE, C-terminal"/>
    <property type="match status" value="1"/>
</dbReference>
<dbReference type="EMBL" id="JACHFQ010000004">
    <property type="protein sequence ID" value="MBB5225984.1"/>
    <property type="molecule type" value="Genomic_DNA"/>
</dbReference>
<dbReference type="PANTHER" id="PTHR42956:SF1">
    <property type="entry name" value="NITROGENASE IRON-MOLYBDENUM COFACTOR BIOSYNTHESIS PROTEIN NIFE"/>
    <property type="match status" value="1"/>
</dbReference>
<dbReference type="Gene3D" id="3.40.50.1980">
    <property type="entry name" value="Nitrogenase molybdenum iron protein domain"/>
    <property type="match status" value="1"/>
</dbReference>
<dbReference type="InterPro" id="IPR000510">
    <property type="entry name" value="Nase/OxRdtase_comp1"/>
</dbReference>
<dbReference type="EC" id="1.18.6.1" evidence="2"/>
<dbReference type="GO" id="GO:0016163">
    <property type="term" value="F:nitrogenase activity"/>
    <property type="evidence" value="ECO:0007669"/>
    <property type="project" value="UniProtKB-EC"/>
</dbReference>
<dbReference type="InterPro" id="IPR049939">
    <property type="entry name" value="NifE-like"/>
</dbReference>
<dbReference type="SUPFAM" id="SSF53807">
    <property type="entry name" value="Helical backbone' metal receptor"/>
    <property type="match status" value="1"/>
</dbReference>
<accession>A0A7W8G8T4</accession>
<dbReference type="Pfam" id="PF00148">
    <property type="entry name" value="Oxidored_nitro"/>
    <property type="match status" value="1"/>
</dbReference>
<dbReference type="RefSeq" id="WP_184658828.1">
    <property type="nucleotide sequence ID" value="NZ_CP031518.1"/>
</dbReference>
<evidence type="ECO:0000313" key="2">
    <source>
        <dbReference type="EMBL" id="MBB5225984.1"/>
    </source>
</evidence>
<keyword evidence="3" id="KW-1185">Reference proteome</keyword>
<name>A0A7W8G8T4_9SPIR</name>
<sequence>MSKGLQKRVEIREKRLQTILTYHGDAKGLVEGSEKNELKIGRFNFSQCGNCQQGCAIMQVYSVLDAAVVSHSPIGCYAGISANYFTNTNVAQMRGNRDFHHHGICTNIQESDTIYGGINKLRHAVDEAYKRYNPKVIYITTSCASGIIGDDVQSLAEEMTDELGIPVFAVECEGFKSRIWSTGFDASFNAVLNAAVKPPKKKQEDLVNIFNFNGIDSFSPLLKTIGLRPNYLIETRTTEELAEMTEAACSSSICETLATFMSDKLEELYGVPQVKAPSPYGLQWTDRWLRAVAALTNRHSIVEAAIRSEHERIKPELDSLREFFKGKKVYVFAGDAFAHNLASVAHDLGLEVIGITTFHHDKKYDNPEVNTAKYLVQAVGNVPNVSICNKQPYQVVKFLKQLKPDFLLVRHPGLAVLGFKLGIPAIMENDSDKAVGYDGILDLGRRIKRSMQSKKLYKNFAKHTVLPYSDWWMSEDTDPFTFVEK</sequence>
<feature type="domain" description="Nitrogenase/oxidoreductase component 1" evidence="1">
    <location>
        <begin position="51"/>
        <end position="450"/>
    </location>
</feature>
<organism evidence="2 3">
    <name type="scientific">Treponema ruminis</name>
    <dbReference type="NCBI Taxonomy" id="744515"/>
    <lineage>
        <taxon>Bacteria</taxon>
        <taxon>Pseudomonadati</taxon>
        <taxon>Spirochaetota</taxon>
        <taxon>Spirochaetia</taxon>
        <taxon>Spirochaetales</taxon>
        <taxon>Treponemataceae</taxon>
        <taxon>Treponema</taxon>
    </lineage>
</organism>
<keyword evidence="2" id="KW-0560">Oxidoreductase</keyword>